<reference evidence="2" key="1">
    <citation type="journal article" date="2022" name="Int. J. Mol. Sci.">
        <title>Draft Genome of Tanacetum Coccineum: Genomic Comparison of Closely Related Tanacetum-Family Plants.</title>
        <authorList>
            <person name="Yamashiro T."/>
            <person name="Shiraishi A."/>
            <person name="Nakayama K."/>
            <person name="Satake H."/>
        </authorList>
    </citation>
    <scope>NUCLEOTIDE SEQUENCE</scope>
</reference>
<sequence length="174" mass="20012">MNPEIPVKAIQEQMQKKFHVAVSKTKAFREKAMAQVHLKGDVTVQYSLLTDYVSELQRCNLVTTVKIDVYREEDPEKTTRMFRRIYVCLGALKRDFKEGGRELLGLDGAFMRGQYPGQMLTTVGVDANNGIYPIAYGIVESENQYSWTWFLTCLADDLDLFSNSNYTFITDRQK</sequence>
<evidence type="ECO:0000313" key="3">
    <source>
        <dbReference type="Proteomes" id="UP001151760"/>
    </source>
</evidence>
<evidence type="ECO:0000313" key="2">
    <source>
        <dbReference type="EMBL" id="GJT53648.1"/>
    </source>
</evidence>
<dbReference type="InterPro" id="IPR018289">
    <property type="entry name" value="MULE_transposase_dom"/>
</dbReference>
<dbReference type="PANTHER" id="PTHR31973:SF190">
    <property type="entry name" value="MULE TRANSPOSASE DOMAIN-CONTAINING PROTEIN"/>
    <property type="match status" value="1"/>
</dbReference>
<feature type="domain" description="MULE transposase" evidence="1">
    <location>
        <begin position="104"/>
        <end position="174"/>
    </location>
</feature>
<proteinExistence type="predicted"/>
<reference evidence="2" key="2">
    <citation type="submission" date="2022-01" db="EMBL/GenBank/DDBJ databases">
        <authorList>
            <person name="Yamashiro T."/>
            <person name="Shiraishi A."/>
            <person name="Satake H."/>
            <person name="Nakayama K."/>
        </authorList>
    </citation>
    <scope>NUCLEOTIDE SEQUENCE</scope>
</reference>
<dbReference type="Pfam" id="PF10551">
    <property type="entry name" value="MULE"/>
    <property type="match status" value="1"/>
</dbReference>
<evidence type="ECO:0000259" key="1">
    <source>
        <dbReference type="Pfam" id="PF10551"/>
    </source>
</evidence>
<dbReference type="Proteomes" id="UP001151760">
    <property type="component" value="Unassembled WGS sequence"/>
</dbReference>
<accession>A0ABQ5ES57</accession>
<protein>
    <submittedName>
        <fullName evidence="2">Receptor-like cytoplasmic kinase 176</fullName>
    </submittedName>
</protein>
<name>A0ABQ5ES57_9ASTR</name>
<dbReference type="PANTHER" id="PTHR31973">
    <property type="entry name" value="POLYPROTEIN, PUTATIVE-RELATED"/>
    <property type="match status" value="1"/>
</dbReference>
<keyword evidence="3" id="KW-1185">Reference proteome</keyword>
<organism evidence="2 3">
    <name type="scientific">Tanacetum coccineum</name>
    <dbReference type="NCBI Taxonomy" id="301880"/>
    <lineage>
        <taxon>Eukaryota</taxon>
        <taxon>Viridiplantae</taxon>
        <taxon>Streptophyta</taxon>
        <taxon>Embryophyta</taxon>
        <taxon>Tracheophyta</taxon>
        <taxon>Spermatophyta</taxon>
        <taxon>Magnoliopsida</taxon>
        <taxon>eudicotyledons</taxon>
        <taxon>Gunneridae</taxon>
        <taxon>Pentapetalae</taxon>
        <taxon>asterids</taxon>
        <taxon>campanulids</taxon>
        <taxon>Asterales</taxon>
        <taxon>Asteraceae</taxon>
        <taxon>Asteroideae</taxon>
        <taxon>Anthemideae</taxon>
        <taxon>Anthemidinae</taxon>
        <taxon>Tanacetum</taxon>
    </lineage>
</organism>
<gene>
    <name evidence="2" type="ORF">Tco_0988702</name>
</gene>
<dbReference type="EMBL" id="BQNB010016606">
    <property type="protein sequence ID" value="GJT53648.1"/>
    <property type="molecule type" value="Genomic_DNA"/>
</dbReference>
<comment type="caution">
    <text evidence="2">The sequence shown here is derived from an EMBL/GenBank/DDBJ whole genome shotgun (WGS) entry which is preliminary data.</text>
</comment>